<evidence type="ECO:0000256" key="7">
    <source>
        <dbReference type="ARBA" id="ARBA00023136"/>
    </source>
</evidence>
<gene>
    <name evidence="13" type="ORF">NYM_LOCUS27989</name>
</gene>
<evidence type="ECO:0000256" key="6">
    <source>
        <dbReference type="ARBA" id="ARBA00022989"/>
    </source>
</evidence>
<feature type="region of interest" description="Disordered" evidence="10">
    <location>
        <begin position="1"/>
        <end position="27"/>
    </location>
</feature>
<keyword evidence="3 11" id="KW-0812">Transmembrane</keyword>
<keyword evidence="7 11" id="KW-0472">Membrane</keyword>
<dbReference type="InterPro" id="IPR044602">
    <property type="entry name" value="ATL10/ATL72-79-like"/>
</dbReference>
<proteinExistence type="inferred from homology"/>
<dbReference type="InterPro" id="IPR013083">
    <property type="entry name" value="Znf_RING/FYVE/PHD"/>
</dbReference>
<dbReference type="EMBL" id="LR721787">
    <property type="protein sequence ID" value="VVW80176.1"/>
    <property type="molecule type" value="Genomic_DNA"/>
</dbReference>
<dbReference type="PANTHER" id="PTHR46905">
    <property type="entry name" value="RING-H2 FINGER PROTEIN ATL78"/>
    <property type="match status" value="1"/>
</dbReference>
<dbReference type="UniPathway" id="UPA00143"/>
<sequence>MTRPLLEPPFVSSAPPPNYHPSPTTATSSGNWWPYSGAKDFKSNIFVIVIFLVCALVCGLAINWTIRFFFRWWKADQREEAKGPTSVALQRRPPPTLVYSSGAELAGVDAACAICLSEFADGERVRVLPSCRHGFHVKCIEAWLASHASCPTCRAEADPEMPLPVPAN</sequence>
<dbReference type="GO" id="GO:0016020">
    <property type="term" value="C:membrane"/>
    <property type="evidence" value="ECO:0007669"/>
    <property type="project" value="UniProtKB-SubCell"/>
</dbReference>
<comment type="subcellular location">
    <subcellularLocation>
        <location evidence="1">Membrane</location>
        <topology evidence="1">Single-pass membrane protein</topology>
    </subcellularLocation>
</comment>
<evidence type="ECO:0000256" key="4">
    <source>
        <dbReference type="ARBA" id="ARBA00022723"/>
    </source>
</evidence>
<dbReference type="SMART" id="SM00184">
    <property type="entry name" value="RING"/>
    <property type="match status" value="1"/>
</dbReference>
<keyword evidence="4" id="KW-0479">Metal-binding</keyword>
<dbReference type="PROSITE" id="PS50089">
    <property type="entry name" value="ZF_RING_2"/>
    <property type="match status" value="1"/>
</dbReference>
<dbReference type="SUPFAM" id="SSF57850">
    <property type="entry name" value="RING/U-box"/>
    <property type="match status" value="1"/>
</dbReference>
<dbReference type="Gramene" id="NC9G0273190.1">
    <property type="protein sequence ID" value="NC9G0273190.1:cds"/>
    <property type="gene ID" value="NC9G0273190"/>
</dbReference>
<dbReference type="PANTHER" id="PTHR46905:SF1">
    <property type="entry name" value="RING-TYPE E3 UBIQUITIN TRANSFERASE"/>
    <property type="match status" value="1"/>
</dbReference>
<evidence type="ECO:0000256" key="3">
    <source>
        <dbReference type="ARBA" id="ARBA00022692"/>
    </source>
</evidence>
<evidence type="ECO:0000256" key="9">
    <source>
        <dbReference type="PROSITE-ProRule" id="PRU00175"/>
    </source>
</evidence>
<dbReference type="GO" id="GO:0016740">
    <property type="term" value="F:transferase activity"/>
    <property type="evidence" value="ECO:0007669"/>
    <property type="project" value="UniProtKB-KW"/>
</dbReference>
<evidence type="ECO:0000259" key="12">
    <source>
        <dbReference type="PROSITE" id="PS50089"/>
    </source>
</evidence>
<evidence type="ECO:0000256" key="1">
    <source>
        <dbReference type="ARBA" id="ARBA00004167"/>
    </source>
</evidence>
<evidence type="ECO:0000256" key="8">
    <source>
        <dbReference type="ARBA" id="ARBA00024209"/>
    </source>
</evidence>
<keyword evidence="5" id="KW-0862">Zinc</keyword>
<dbReference type="InterPro" id="IPR001841">
    <property type="entry name" value="Znf_RING"/>
</dbReference>
<comment type="similarity">
    <text evidence="8">Belongs to the RING-type zinc finger family. ATL subfamily.</text>
</comment>
<organism evidence="13">
    <name type="scientific">Nymphaea colorata</name>
    <name type="common">pocket water lily</name>
    <dbReference type="NCBI Taxonomy" id="210225"/>
    <lineage>
        <taxon>Eukaryota</taxon>
        <taxon>Viridiplantae</taxon>
        <taxon>Streptophyta</taxon>
        <taxon>Embryophyta</taxon>
        <taxon>Tracheophyta</taxon>
        <taxon>Spermatophyta</taxon>
        <taxon>Magnoliopsida</taxon>
        <taxon>Nymphaeales</taxon>
        <taxon>Nymphaeaceae</taxon>
        <taxon>Nymphaea</taxon>
    </lineage>
</organism>
<evidence type="ECO:0000256" key="10">
    <source>
        <dbReference type="SAM" id="MobiDB-lite"/>
    </source>
</evidence>
<dbReference type="OrthoDB" id="8062037at2759"/>
<feature type="domain" description="RING-type" evidence="12">
    <location>
        <begin position="112"/>
        <end position="154"/>
    </location>
</feature>
<dbReference type="Pfam" id="PF13639">
    <property type="entry name" value="zf-RING_2"/>
    <property type="match status" value="1"/>
</dbReference>
<name>A0A5K1GZ08_9MAGN</name>
<keyword evidence="6 11" id="KW-1133">Transmembrane helix</keyword>
<evidence type="ECO:0000256" key="11">
    <source>
        <dbReference type="SAM" id="Phobius"/>
    </source>
</evidence>
<dbReference type="CDD" id="cd16461">
    <property type="entry name" value="RING-H2_EL5-like"/>
    <property type="match status" value="1"/>
</dbReference>
<keyword evidence="2" id="KW-0808">Transferase</keyword>
<protein>
    <recommendedName>
        <fullName evidence="12">RING-type domain-containing protein</fullName>
    </recommendedName>
</protein>
<dbReference type="AlphaFoldDB" id="A0A5K1GZ08"/>
<dbReference type="OMA" id="TPTCNSH"/>
<dbReference type="Gene3D" id="3.30.40.10">
    <property type="entry name" value="Zinc/RING finger domain, C3HC4 (zinc finger)"/>
    <property type="match status" value="1"/>
</dbReference>
<evidence type="ECO:0000256" key="2">
    <source>
        <dbReference type="ARBA" id="ARBA00022679"/>
    </source>
</evidence>
<reference evidence="13" key="1">
    <citation type="submission" date="2019-09" db="EMBL/GenBank/DDBJ databases">
        <authorList>
            <person name="Zhang L."/>
        </authorList>
    </citation>
    <scope>NUCLEOTIDE SEQUENCE</scope>
</reference>
<dbReference type="GO" id="GO:0016567">
    <property type="term" value="P:protein ubiquitination"/>
    <property type="evidence" value="ECO:0007669"/>
    <property type="project" value="UniProtKB-UniPathway"/>
</dbReference>
<evidence type="ECO:0000313" key="13">
    <source>
        <dbReference type="EMBL" id="VVW80176.1"/>
    </source>
</evidence>
<keyword evidence="9" id="KW-0863">Zinc-finger</keyword>
<accession>A0A5K1GZ08</accession>
<dbReference type="GO" id="GO:0008270">
    <property type="term" value="F:zinc ion binding"/>
    <property type="evidence" value="ECO:0007669"/>
    <property type="project" value="UniProtKB-KW"/>
</dbReference>
<evidence type="ECO:0000256" key="5">
    <source>
        <dbReference type="ARBA" id="ARBA00022833"/>
    </source>
</evidence>
<feature type="transmembrane region" description="Helical" evidence="11">
    <location>
        <begin position="45"/>
        <end position="70"/>
    </location>
</feature>